<accession>A0ABY3CV55</accession>
<gene>
    <name evidence="4" type="ORF">FNY88_04180</name>
</gene>
<protein>
    <submittedName>
        <fullName evidence="4">Helix-turn-helix transcriptional regulator</fullName>
    </submittedName>
</protein>
<feature type="coiled-coil region" evidence="1">
    <location>
        <begin position="285"/>
        <end position="312"/>
    </location>
</feature>
<evidence type="ECO:0000256" key="2">
    <source>
        <dbReference type="SAM" id="MobiDB-lite"/>
    </source>
</evidence>
<evidence type="ECO:0000259" key="3">
    <source>
        <dbReference type="Pfam" id="PF09339"/>
    </source>
</evidence>
<dbReference type="EMBL" id="VKDI01000007">
    <property type="protein sequence ID" value="TRX49766.1"/>
    <property type="molecule type" value="Genomic_DNA"/>
</dbReference>
<dbReference type="InterPro" id="IPR005471">
    <property type="entry name" value="Tscrpt_reg_IclR_N"/>
</dbReference>
<proteinExistence type="predicted"/>
<dbReference type="Proteomes" id="UP000316859">
    <property type="component" value="Unassembled WGS sequence"/>
</dbReference>
<comment type="caution">
    <text evidence="4">The sequence shown here is derived from an EMBL/GenBank/DDBJ whole genome shotgun (WGS) entry which is preliminary data.</text>
</comment>
<dbReference type="Gene3D" id="1.10.10.10">
    <property type="entry name" value="Winged helix-like DNA-binding domain superfamily/Winged helix DNA-binding domain"/>
    <property type="match status" value="1"/>
</dbReference>
<evidence type="ECO:0000313" key="5">
    <source>
        <dbReference type="Proteomes" id="UP000316859"/>
    </source>
</evidence>
<keyword evidence="1" id="KW-0175">Coiled coil</keyword>
<dbReference type="RefSeq" id="WP_144014483.1">
    <property type="nucleotide sequence ID" value="NZ_VKDI01000007.1"/>
</dbReference>
<keyword evidence="5" id="KW-1185">Reference proteome</keyword>
<organism evidence="4 5">
    <name type="scientific">Corynebacterium guaraldiae</name>
    <dbReference type="NCBI Taxonomy" id="3051103"/>
    <lineage>
        <taxon>Bacteria</taxon>
        <taxon>Bacillati</taxon>
        <taxon>Actinomycetota</taxon>
        <taxon>Actinomycetes</taxon>
        <taxon>Mycobacteriales</taxon>
        <taxon>Corynebacteriaceae</taxon>
        <taxon>Corynebacterium</taxon>
    </lineage>
</organism>
<reference evidence="4 5" key="1">
    <citation type="submission" date="2019-07" db="EMBL/GenBank/DDBJ databases">
        <title>Draft genome of C. aurimucosum strain 2299.</title>
        <authorList>
            <person name="Pacheco L.G.C."/>
            <person name="Aguiar E.R.G.R."/>
            <person name="Santos C.S."/>
            <person name="Rocha D.J.P.G."/>
            <person name="Sant'Anna L.O."/>
            <person name="Mattos-Guaraldi A.L."/>
            <person name="Santos L.S."/>
        </authorList>
    </citation>
    <scope>NUCLEOTIDE SEQUENCE [LARGE SCALE GENOMIC DNA]</scope>
    <source>
        <strain evidence="4 5">2299</strain>
    </source>
</reference>
<evidence type="ECO:0000313" key="4">
    <source>
        <dbReference type="EMBL" id="TRX49766.1"/>
    </source>
</evidence>
<feature type="region of interest" description="Disordered" evidence="2">
    <location>
        <begin position="421"/>
        <end position="444"/>
    </location>
</feature>
<sequence>MNTRDTGTSAITREALSSQIRELLDFPEGSNAYWASAPVSIALAVMNAGGDEEDYSRIVLESALGESAKRPAQMLKRLGTAWEQAEELHDPGYNSNQLAGVLDALVERVSDSPEFNRGQRLTALALVDIAREVNAYSVDASARRISLLTGFSADTSARHLKAIADSELVSRVVFNGRGKARSFVLNLGYYGADTADPVDANHEQPVQELFWTRYGAGPTARAVYDALGDAPETITQVADSAGVSHATAKRYLGLLHEHGLAGKDTSSRFPRWYRSGEAPDNTECEQAQQQRAEKYENERRFYREEQQRLLEEALLDNEYRVPAYRDLAFTPEQTKGKLYWELMYRLSEKGREQARAQGWAWRHWEIPEEFREYRAENPLPDPWDAGSVPALERPVFTRVPHYSAIEPGMYPFEFGPRRVEDLYGPSDPFDSFQPPRRRSTLENQ</sequence>
<name>A0ABY3CV55_9CORY</name>
<dbReference type="Pfam" id="PF09339">
    <property type="entry name" value="HTH_IclR"/>
    <property type="match status" value="1"/>
</dbReference>
<dbReference type="InterPro" id="IPR036388">
    <property type="entry name" value="WH-like_DNA-bd_sf"/>
</dbReference>
<feature type="domain" description="HTH iclR-type" evidence="3">
    <location>
        <begin position="225"/>
        <end position="264"/>
    </location>
</feature>
<evidence type="ECO:0000256" key="1">
    <source>
        <dbReference type="SAM" id="Coils"/>
    </source>
</evidence>